<sequence>MMKPLYLKFESKNNAESVLLSNGFKRDEAGGLHSDSVLIDVIGVIPGKLVVDSQGNIVSQGADLPGWHVNLLVPDDYVIQPPNAVVTVATPVRKWAGY</sequence>
<dbReference type="RefSeq" id="WP_098143016.1">
    <property type="nucleotide sequence ID" value="NZ_PDDV01000013.1"/>
</dbReference>
<proteinExistence type="predicted"/>
<dbReference type="AlphaFoldDB" id="A0A2A7U117"/>
<evidence type="ECO:0000313" key="1">
    <source>
        <dbReference type="EMBL" id="PEH72096.1"/>
    </source>
</evidence>
<evidence type="ECO:0000313" key="2">
    <source>
        <dbReference type="Proteomes" id="UP000219788"/>
    </source>
</evidence>
<organism evidence="1 2">
    <name type="scientific">Edwardsiella tarda</name>
    <dbReference type="NCBI Taxonomy" id="636"/>
    <lineage>
        <taxon>Bacteria</taxon>
        <taxon>Pseudomonadati</taxon>
        <taxon>Pseudomonadota</taxon>
        <taxon>Gammaproteobacteria</taxon>
        <taxon>Enterobacterales</taxon>
        <taxon>Hafniaceae</taxon>
        <taxon>Edwardsiella</taxon>
    </lineage>
</organism>
<gene>
    <name evidence="1" type="ORF">CRM76_09285</name>
</gene>
<reference evidence="2" key="1">
    <citation type="submission" date="2017-09" db="EMBL/GenBank/DDBJ databases">
        <title>FDA dAtabase for Regulatory Grade micrObial Sequences (FDA-ARGOS): Supporting development and validation of Infectious Disease Dx tests.</title>
        <authorList>
            <person name="Goldberg B."/>
            <person name="Campos J."/>
            <person name="Tallon L."/>
            <person name="Sadzewicz L."/>
            <person name="Ott S."/>
            <person name="Zhao X."/>
            <person name="Nagaraj S."/>
            <person name="Vavikolanu K."/>
            <person name="Aluvathingal J."/>
            <person name="Nadendla S."/>
            <person name="Geyer C."/>
            <person name="Sichtig H."/>
        </authorList>
    </citation>
    <scope>NUCLEOTIDE SEQUENCE [LARGE SCALE GENOMIC DNA]</scope>
    <source>
        <strain evidence="2">FDAARGOS_370</strain>
    </source>
</reference>
<name>A0A2A7U117_EDWTA</name>
<accession>A0A2A7U117</accession>
<dbReference type="EMBL" id="PDDV01000013">
    <property type="protein sequence ID" value="PEH72096.1"/>
    <property type="molecule type" value="Genomic_DNA"/>
</dbReference>
<dbReference type="Proteomes" id="UP000219788">
    <property type="component" value="Unassembled WGS sequence"/>
</dbReference>
<protein>
    <submittedName>
        <fullName evidence="1">Uncharacterized protein</fullName>
    </submittedName>
</protein>
<comment type="caution">
    <text evidence="1">The sequence shown here is derived from an EMBL/GenBank/DDBJ whole genome shotgun (WGS) entry which is preliminary data.</text>
</comment>